<proteinExistence type="predicted"/>
<protein>
    <submittedName>
        <fullName evidence="1">Transposase</fullName>
    </submittedName>
</protein>
<evidence type="ECO:0000313" key="2">
    <source>
        <dbReference type="Proteomes" id="UP001161064"/>
    </source>
</evidence>
<organism evidence="1 2">
    <name type="scientific">Candidatus Phycosocius spiralis</name>
    <dbReference type="NCBI Taxonomy" id="2815099"/>
    <lineage>
        <taxon>Bacteria</taxon>
        <taxon>Pseudomonadati</taxon>
        <taxon>Pseudomonadota</taxon>
        <taxon>Alphaproteobacteria</taxon>
        <taxon>Caulobacterales</taxon>
        <taxon>Caulobacterales incertae sedis</taxon>
        <taxon>Candidatus Phycosocius</taxon>
    </lineage>
</organism>
<dbReference type="SUPFAM" id="SSF48295">
    <property type="entry name" value="TrpR-like"/>
    <property type="match status" value="1"/>
</dbReference>
<dbReference type="Pfam" id="PF01527">
    <property type="entry name" value="HTH_Tnp_1"/>
    <property type="match status" value="1"/>
</dbReference>
<reference evidence="1" key="2">
    <citation type="journal article" date="2023" name="ISME Commun">
        <title>Characterization of a bloom-associated alphaproteobacterial lineage, 'Candidatus Phycosocius': insights into freshwater algal-bacterial interactions.</title>
        <authorList>
            <person name="Tanabe Y."/>
            <person name="Yamaguchi H."/>
            <person name="Yoshida M."/>
            <person name="Kai A."/>
            <person name="Okazaki Y."/>
        </authorList>
    </citation>
    <scope>NUCLEOTIDE SEQUENCE</scope>
    <source>
        <strain evidence="1">BOTRYCO-1</strain>
    </source>
</reference>
<keyword evidence="2" id="KW-1185">Reference proteome</keyword>
<reference evidence="1" key="1">
    <citation type="submission" date="2021-05" db="EMBL/GenBank/DDBJ databases">
        <authorList>
            <person name="Tanabe Y."/>
        </authorList>
    </citation>
    <scope>NUCLEOTIDE SEQUENCE</scope>
    <source>
        <strain evidence="1">BOTRYCO-1</strain>
    </source>
</reference>
<dbReference type="InterPro" id="IPR010921">
    <property type="entry name" value="Trp_repressor/repl_initiator"/>
</dbReference>
<accession>A0ABQ4PVU1</accession>
<dbReference type="InterPro" id="IPR002514">
    <property type="entry name" value="Transposase_8"/>
</dbReference>
<dbReference type="Gene3D" id="1.10.10.60">
    <property type="entry name" value="Homeodomain-like"/>
    <property type="match status" value="1"/>
</dbReference>
<comment type="caution">
    <text evidence="1">The sequence shown here is derived from an EMBL/GenBank/DDBJ whole genome shotgun (WGS) entry which is preliminary data.</text>
</comment>
<name>A0ABQ4PVU1_9PROT</name>
<dbReference type="RefSeq" id="WP_284359869.1">
    <property type="nucleotide sequence ID" value="NZ_BPFZ01000006.1"/>
</dbReference>
<dbReference type="Proteomes" id="UP001161064">
    <property type="component" value="Unassembled WGS sequence"/>
</dbReference>
<gene>
    <name evidence="1" type="ORF">PsB1_1262</name>
</gene>
<evidence type="ECO:0000313" key="1">
    <source>
        <dbReference type="EMBL" id="GIU67108.1"/>
    </source>
</evidence>
<dbReference type="EMBL" id="BPFZ01000006">
    <property type="protein sequence ID" value="GIU67108.1"/>
    <property type="molecule type" value="Genomic_DNA"/>
</dbReference>
<sequence length="129" mass="13730">METLHTIAAGYGRRLDVVETGRRRRFSDDFKLSVVAESYAAGAVMTQRARRYGVHPSQIYVWRAQARGDGGGVGRIAEPPAFVPLVATGDQGGLCEPSPAPVSAPLVIVLSGTRRVGLVTVSFRCGISC</sequence>